<evidence type="ECO:0000313" key="2">
    <source>
        <dbReference type="Proteomes" id="UP000488506"/>
    </source>
</evidence>
<protein>
    <recommendedName>
        <fullName evidence="3">SAV-6107-like HEPN domain-containing protein</fullName>
    </recommendedName>
</protein>
<dbReference type="Gene3D" id="1.20.120.330">
    <property type="entry name" value="Nucleotidyltransferases domain 2"/>
    <property type="match status" value="1"/>
</dbReference>
<dbReference type="AlphaFoldDB" id="A0A833L0H4"/>
<organism evidence="1 2">
    <name type="scientific">Candidatus Saganbacteria bacterium</name>
    <dbReference type="NCBI Taxonomy" id="2575572"/>
    <lineage>
        <taxon>Bacteria</taxon>
        <taxon>Bacillati</taxon>
        <taxon>Saganbacteria</taxon>
    </lineage>
</organism>
<comment type="caution">
    <text evidence="1">The sequence shown here is derived from an EMBL/GenBank/DDBJ whole genome shotgun (WGS) entry which is preliminary data.</text>
</comment>
<dbReference type="Proteomes" id="UP000488506">
    <property type="component" value="Unassembled WGS sequence"/>
</dbReference>
<dbReference type="EMBL" id="WPAF01000021">
    <property type="protein sequence ID" value="KAF0133656.1"/>
    <property type="molecule type" value="Genomic_DNA"/>
</dbReference>
<evidence type="ECO:0000313" key="1">
    <source>
        <dbReference type="EMBL" id="KAF0133656.1"/>
    </source>
</evidence>
<reference evidence="1 2" key="1">
    <citation type="submission" date="2019-12" db="EMBL/GenBank/DDBJ databases">
        <authorList>
            <person name="Wolfe R."/>
            <person name="Danczak R."/>
            <person name="Wilkins M."/>
        </authorList>
    </citation>
    <scope>NUCLEOTIDE SEQUENCE [LARGE SCALE GENOMIC DNA]</scope>
    <source>
        <strain evidence="1">X2_MaxBin.013</strain>
    </source>
</reference>
<proteinExistence type="predicted"/>
<name>A0A833L0H4_UNCSA</name>
<evidence type="ECO:0008006" key="3">
    <source>
        <dbReference type="Google" id="ProtNLM"/>
    </source>
</evidence>
<gene>
    <name evidence="1" type="ORF">FD145_1194</name>
</gene>
<accession>A0A833L0H4</accession>
<sequence>MAFEKLILQGHIQKHKTSKEEIENLLTLIERDIKDAAIVALSEDRRFTIAYNAVLQCGTIIMSCIGFRTKGEAHHFFTFEFLQEALGSAHNETIDYFNACRAKRNRTDYDSAGEISETEVFELIKEAKNFYKFTKDWVNKNFPQYL</sequence>